<gene>
    <name evidence="1" type="ORF">THF1A12_300057</name>
</gene>
<evidence type="ECO:0000313" key="1">
    <source>
        <dbReference type="EMBL" id="CAH1596790.1"/>
    </source>
</evidence>
<reference evidence="1" key="1">
    <citation type="submission" date="2022-01" db="EMBL/GenBank/DDBJ databases">
        <authorList>
            <person name="Lagorce A."/>
        </authorList>
    </citation>
    <scope>NUCLEOTIDE SEQUENCE</scope>
    <source>
        <strain evidence="1">Th15_F1_A12</strain>
    </source>
</reference>
<dbReference type="EMBL" id="CAKMUD010000084">
    <property type="protein sequence ID" value="CAH1596790.1"/>
    <property type="molecule type" value="Genomic_DNA"/>
</dbReference>
<proteinExistence type="predicted"/>
<dbReference type="Proteomes" id="UP001295462">
    <property type="component" value="Unassembled WGS sequence"/>
</dbReference>
<comment type="caution">
    <text evidence="1">The sequence shown here is derived from an EMBL/GenBank/DDBJ whole genome shotgun (WGS) entry which is preliminary data.</text>
</comment>
<accession>A0AAU9QR11</accession>
<protein>
    <submittedName>
        <fullName evidence="1">Uncharacterized protein</fullName>
    </submittedName>
</protein>
<sequence length="61" mass="7063">MFFAELDSIRLNRRSKPIALRYSGEKSTLRIIYPLLSNSLSPDEGHPRGAFMQENAELRIR</sequence>
<evidence type="ECO:0000313" key="2">
    <source>
        <dbReference type="Proteomes" id="UP001295462"/>
    </source>
</evidence>
<dbReference type="AlphaFoldDB" id="A0AAU9QR11"/>
<organism evidence="1 2">
    <name type="scientific">Vibrio jasicida</name>
    <dbReference type="NCBI Taxonomy" id="766224"/>
    <lineage>
        <taxon>Bacteria</taxon>
        <taxon>Pseudomonadati</taxon>
        <taxon>Pseudomonadota</taxon>
        <taxon>Gammaproteobacteria</taxon>
        <taxon>Vibrionales</taxon>
        <taxon>Vibrionaceae</taxon>
        <taxon>Vibrio</taxon>
    </lineage>
</organism>
<name>A0AAU9QR11_9VIBR</name>